<dbReference type="InterPro" id="IPR052371">
    <property type="entry name" value="BFD-associated_ferredoxin"/>
</dbReference>
<keyword evidence="5" id="KW-0408">Iron</keyword>
<accession>A0ABW5DWA5</accession>
<dbReference type="InterPro" id="IPR041854">
    <property type="entry name" value="BFD-like_2Fe2S-bd_dom_sf"/>
</dbReference>
<evidence type="ECO:0000256" key="5">
    <source>
        <dbReference type="ARBA" id="ARBA00023004"/>
    </source>
</evidence>
<organism evidence="10 11">
    <name type="scientific">Lacibacterium aquatile</name>
    <dbReference type="NCBI Taxonomy" id="1168082"/>
    <lineage>
        <taxon>Bacteria</taxon>
        <taxon>Pseudomonadati</taxon>
        <taxon>Pseudomonadota</taxon>
        <taxon>Alphaproteobacteria</taxon>
        <taxon>Rhodospirillales</taxon>
        <taxon>Rhodospirillaceae</taxon>
    </lineage>
</organism>
<dbReference type="InterPro" id="IPR007419">
    <property type="entry name" value="BFD-like_2Fe2S-bd_dom"/>
</dbReference>
<evidence type="ECO:0000256" key="6">
    <source>
        <dbReference type="ARBA" id="ARBA00023014"/>
    </source>
</evidence>
<dbReference type="RefSeq" id="WP_379877888.1">
    <property type="nucleotide sequence ID" value="NZ_JBHUIP010000014.1"/>
</dbReference>
<evidence type="ECO:0000256" key="2">
    <source>
        <dbReference type="ARBA" id="ARBA00022714"/>
    </source>
</evidence>
<evidence type="ECO:0000259" key="9">
    <source>
        <dbReference type="Pfam" id="PF04324"/>
    </source>
</evidence>
<keyword evidence="2" id="KW-0001">2Fe-2S</keyword>
<evidence type="ECO:0000256" key="7">
    <source>
        <dbReference type="ARBA" id="ARBA00039386"/>
    </source>
</evidence>
<feature type="domain" description="BFD-like [2Fe-2S]-binding" evidence="9">
    <location>
        <begin position="2"/>
        <end position="51"/>
    </location>
</feature>
<proteinExistence type="inferred from homology"/>
<keyword evidence="11" id="KW-1185">Reference proteome</keyword>
<evidence type="ECO:0000256" key="4">
    <source>
        <dbReference type="ARBA" id="ARBA00022982"/>
    </source>
</evidence>
<keyword evidence="4" id="KW-0249">Electron transport</keyword>
<dbReference type="PANTHER" id="PTHR37424">
    <property type="entry name" value="BACTERIOFERRITIN-ASSOCIATED FERREDOXIN"/>
    <property type="match status" value="1"/>
</dbReference>
<evidence type="ECO:0000256" key="1">
    <source>
        <dbReference type="ARBA" id="ARBA00022448"/>
    </source>
</evidence>
<evidence type="ECO:0000313" key="11">
    <source>
        <dbReference type="Proteomes" id="UP001597295"/>
    </source>
</evidence>
<dbReference type="Pfam" id="PF04324">
    <property type="entry name" value="Fer2_BFD"/>
    <property type="match status" value="1"/>
</dbReference>
<protein>
    <recommendedName>
        <fullName evidence="7">Bacterioferritin-associated ferredoxin</fullName>
    </recommendedName>
</protein>
<dbReference type="PANTHER" id="PTHR37424:SF1">
    <property type="entry name" value="BACTERIOFERRITIN-ASSOCIATED FERREDOXIN"/>
    <property type="match status" value="1"/>
</dbReference>
<gene>
    <name evidence="10" type="ORF">ACFSM5_17805</name>
</gene>
<dbReference type="EMBL" id="JBHUIP010000014">
    <property type="protein sequence ID" value="MFD2264765.1"/>
    <property type="molecule type" value="Genomic_DNA"/>
</dbReference>
<name>A0ABW5DWA5_9PROT</name>
<dbReference type="Proteomes" id="UP001597295">
    <property type="component" value="Unassembled WGS sequence"/>
</dbReference>
<reference evidence="11" key="1">
    <citation type="journal article" date="2019" name="Int. J. Syst. Evol. Microbiol.">
        <title>The Global Catalogue of Microorganisms (GCM) 10K type strain sequencing project: providing services to taxonomists for standard genome sequencing and annotation.</title>
        <authorList>
            <consortium name="The Broad Institute Genomics Platform"/>
            <consortium name="The Broad Institute Genome Sequencing Center for Infectious Disease"/>
            <person name="Wu L."/>
            <person name="Ma J."/>
        </authorList>
    </citation>
    <scope>NUCLEOTIDE SEQUENCE [LARGE SCALE GENOMIC DNA]</scope>
    <source>
        <strain evidence="11">CGMCC 1.19062</strain>
    </source>
</reference>
<keyword evidence="6" id="KW-0411">Iron-sulfur</keyword>
<comment type="caution">
    <text evidence="10">The sequence shown here is derived from an EMBL/GenBank/DDBJ whole genome shotgun (WGS) entry which is preliminary data.</text>
</comment>
<keyword evidence="3" id="KW-0479">Metal-binding</keyword>
<evidence type="ECO:0000313" key="10">
    <source>
        <dbReference type="EMBL" id="MFD2264765.1"/>
    </source>
</evidence>
<sequence>MIVCLCNAISDRDIRRSLTDGTVASVADVYAKAGCAPRCGRCVPMVRGMVHEHCGRPQQRRTPEMA</sequence>
<evidence type="ECO:0000256" key="3">
    <source>
        <dbReference type="ARBA" id="ARBA00022723"/>
    </source>
</evidence>
<dbReference type="Gene3D" id="1.10.10.1100">
    <property type="entry name" value="BFD-like [2Fe-2S]-binding domain"/>
    <property type="match status" value="1"/>
</dbReference>
<keyword evidence="1" id="KW-0813">Transport</keyword>
<evidence type="ECO:0000256" key="8">
    <source>
        <dbReference type="ARBA" id="ARBA00046332"/>
    </source>
</evidence>
<comment type="similarity">
    <text evidence="8">Belongs to the Bfd family.</text>
</comment>